<dbReference type="EMBL" id="LT838813">
    <property type="protein sequence ID" value="SMD46367.1"/>
    <property type="molecule type" value="Genomic_DNA"/>
</dbReference>
<accession>A0A1W2HBY4</accession>
<evidence type="ECO:0000313" key="6">
    <source>
        <dbReference type="Proteomes" id="UP000192333"/>
    </source>
</evidence>
<dbReference type="AlphaFoldDB" id="A0A1W2HBY4"/>
<name>A0A1W2HBY4_9BACT</name>
<evidence type="ECO:0000313" key="5">
    <source>
        <dbReference type="EMBL" id="SMD46367.1"/>
    </source>
</evidence>
<dbReference type="SUPFAM" id="SSF56112">
    <property type="entry name" value="Protein kinase-like (PK-like)"/>
    <property type="match status" value="1"/>
</dbReference>
<gene>
    <name evidence="5" type="ORF">SAMN00777080_5052</name>
</gene>
<keyword evidence="6" id="KW-1185">Reference proteome</keyword>
<evidence type="ECO:0000256" key="3">
    <source>
        <dbReference type="PROSITE-ProRule" id="PRU10141"/>
    </source>
</evidence>
<organism evidence="5 6">
    <name type="scientific">Aquiflexum balticum DSM 16537</name>
    <dbReference type="NCBI Taxonomy" id="758820"/>
    <lineage>
        <taxon>Bacteria</taxon>
        <taxon>Pseudomonadati</taxon>
        <taxon>Bacteroidota</taxon>
        <taxon>Cytophagia</taxon>
        <taxon>Cytophagales</taxon>
        <taxon>Cyclobacteriaceae</taxon>
        <taxon>Aquiflexum</taxon>
    </lineage>
</organism>
<keyword evidence="5" id="KW-0418">Kinase</keyword>
<dbReference type="STRING" id="758820.SAMN00777080_5052"/>
<evidence type="ECO:0000259" key="4">
    <source>
        <dbReference type="PROSITE" id="PS50011"/>
    </source>
</evidence>
<dbReference type="GO" id="GO:0005737">
    <property type="term" value="C:cytoplasm"/>
    <property type="evidence" value="ECO:0007669"/>
    <property type="project" value="TreeGrafter"/>
</dbReference>
<dbReference type="OrthoDB" id="9813021at2"/>
<keyword evidence="2 3" id="KW-0067">ATP-binding</keyword>
<reference evidence="6" key="1">
    <citation type="submission" date="2017-04" db="EMBL/GenBank/DDBJ databases">
        <authorList>
            <person name="Varghese N."/>
            <person name="Submissions S."/>
        </authorList>
    </citation>
    <scope>NUCLEOTIDE SEQUENCE [LARGE SCALE GENOMIC DNA]</scope>
    <source>
        <strain evidence="6">DSM 16537</strain>
    </source>
</reference>
<keyword evidence="5" id="KW-0723">Serine/threonine-protein kinase</keyword>
<dbReference type="Proteomes" id="UP000192333">
    <property type="component" value="Chromosome I"/>
</dbReference>
<dbReference type="InterPro" id="IPR017441">
    <property type="entry name" value="Protein_kinase_ATP_BS"/>
</dbReference>
<evidence type="ECO:0000256" key="1">
    <source>
        <dbReference type="ARBA" id="ARBA00022741"/>
    </source>
</evidence>
<dbReference type="InterPro" id="IPR008271">
    <property type="entry name" value="Ser/Thr_kinase_AS"/>
</dbReference>
<dbReference type="Gene3D" id="1.10.510.10">
    <property type="entry name" value="Transferase(Phosphotransferase) domain 1"/>
    <property type="match status" value="1"/>
</dbReference>
<protein>
    <submittedName>
        <fullName evidence="5">Serine/threonine protein kinase</fullName>
    </submittedName>
</protein>
<dbReference type="RefSeq" id="WP_084123281.1">
    <property type="nucleotide sequence ID" value="NZ_LT838813.1"/>
</dbReference>
<dbReference type="PANTHER" id="PTHR24361">
    <property type="entry name" value="MITOGEN-ACTIVATED KINASE KINASE KINASE"/>
    <property type="match status" value="1"/>
</dbReference>
<evidence type="ECO:0000256" key="2">
    <source>
        <dbReference type="ARBA" id="ARBA00022840"/>
    </source>
</evidence>
<dbReference type="GO" id="GO:0005524">
    <property type="term" value="F:ATP binding"/>
    <property type="evidence" value="ECO:0007669"/>
    <property type="project" value="UniProtKB-UniRule"/>
</dbReference>
<keyword evidence="1 3" id="KW-0547">Nucleotide-binding</keyword>
<dbReference type="PROSITE" id="PS00108">
    <property type="entry name" value="PROTEIN_KINASE_ST"/>
    <property type="match status" value="1"/>
</dbReference>
<dbReference type="PROSITE" id="PS50011">
    <property type="entry name" value="PROTEIN_KINASE_DOM"/>
    <property type="match status" value="1"/>
</dbReference>
<dbReference type="InterPro" id="IPR000719">
    <property type="entry name" value="Prot_kinase_dom"/>
</dbReference>
<dbReference type="SMART" id="SM00220">
    <property type="entry name" value="S_TKc"/>
    <property type="match status" value="1"/>
</dbReference>
<dbReference type="PROSITE" id="PS00107">
    <property type="entry name" value="PROTEIN_KINASE_ATP"/>
    <property type="match status" value="1"/>
</dbReference>
<proteinExistence type="predicted"/>
<feature type="binding site" evidence="3">
    <location>
        <position position="34"/>
    </location>
    <ligand>
        <name>ATP</name>
        <dbReference type="ChEBI" id="CHEBI:30616"/>
    </ligand>
</feature>
<feature type="domain" description="Protein kinase" evidence="4">
    <location>
        <begin position="5"/>
        <end position="268"/>
    </location>
</feature>
<dbReference type="InterPro" id="IPR053235">
    <property type="entry name" value="Ser_Thr_kinase"/>
</dbReference>
<dbReference type="GO" id="GO:0004674">
    <property type="term" value="F:protein serine/threonine kinase activity"/>
    <property type="evidence" value="ECO:0007669"/>
    <property type="project" value="UniProtKB-KW"/>
</dbReference>
<sequence>MAVTFEFIKRLGSGYFGEVWKVKDTGLNSTFALKLIPPEKVINPKNFYQEAQTLKAAEHENIVEVYETGELDDGRIYVKMEFLSNGSLEDEASGAYVPLSRTKRLMIDLLRGLEHAHSKKILHRDIKPANIMIGNSGEGKLSDFGLALPDIKMVDVSVLKKYQYWMHLAPEVNSLTDYTYLSDIYSCGMTLYRLVNGDSFLPPLTISELRIKALEGKFPDRKLYRDFIPVSLKKLINKAMHVEPKERFSSAEQMRHALEKIELNHNWLENKLSNGYRWRSSQSGKLIQLSKTKKDDGNWEIELSHGKNKNSLRRITIDCKKGISKLEADKISKRILQDYVIGKRK</sequence>
<dbReference type="Pfam" id="PF00069">
    <property type="entry name" value="Pkinase"/>
    <property type="match status" value="1"/>
</dbReference>
<keyword evidence="5" id="KW-0808">Transferase</keyword>
<dbReference type="CDD" id="cd14014">
    <property type="entry name" value="STKc_PknB_like"/>
    <property type="match status" value="1"/>
</dbReference>
<dbReference type="InterPro" id="IPR011009">
    <property type="entry name" value="Kinase-like_dom_sf"/>
</dbReference>